<reference evidence="1 2" key="1">
    <citation type="submission" date="2022-11" db="EMBL/GenBank/DDBJ databases">
        <title>Minimal conservation of predation-associated metabolite biosynthetic gene clusters underscores biosynthetic potential of Myxococcota including descriptions for ten novel species: Archangium lansinium sp. nov., Myxococcus landrumus sp. nov., Nannocystis bai.</title>
        <authorList>
            <person name="Ahearne A."/>
            <person name="Stevens C."/>
            <person name="Phillips K."/>
        </authorList>
    </citation>
    <scope>NUCLEOTIDE SEQUENCE [LARGE SCALE GENOMIC DNA]</scope>
    <source>
        <strain evidence="1 2">MIWBW</strain>
    </source>
</reference>
<evidence type="ECO:0000313" key="2">
    <source>
        <dbReference type="Proteomes" id="UP001207654"/>
    </source>
</evidence>
<keyword evidence="2" id="KW-1185">Reference proteome</keyword>
<sequence length="47" mass="5442">MNSYIECNCKRSAYITTRSGKRIYAKSIGKTCFVLHARNCPNRRRCA</sequence>
<name>A0ABT4A0J9_9BACT</name>
<dbReference type="EMBL" id="JAPNKA010000001">
    <property type="protein sequence ID" value="MCY1075181.1"/>
    <property type="molecule type" value="Genomic_DNA"/>
</dbReference>
<gene>
    <name evidence="1" type="ORF">OV287_11820</name>
</gene>
<accession>A0ABT4A0J9</accession>
<organism evidence="1 2">
    <name type="scientific">Archangium lansingense</name>
    <dbReference type="NCBI Taxonomy" id="2995310"/>
    <lineage>
        <taxon>Bacteria</taxon>
        <taxon>Pseudomonadati</taxon>
        <taxon>Myxococcota</taxon>
        <taxon>Myxococcia</taxon>
        <taxon>Myxococcales</taxon>
        <taxon>Cystobacterineae</taxon>
        <taxon>Archangiaceae</taxon>
        <taxon>Archangium</taxon>
    </lineage>
</organism>
<dbReference type="Proteomes" id="UP001207654">
    <property type="component" value="Unassembled WGS sequence"/>
</dbReference>
<protein>
    <submittedName>
        <fullName evidence="1">Uncharacterized protein</fullName>
    </submittedName>
</protein>
<dbReference type="RefSeq" id="WP_267534129.1">
    <property type="nucleotide sequence ID" value="NZ_JAPNKA010000001.1"/>
</dbReference>
<proteinExistence type="predicted"/>
<comment type="caution">
    <text evidence="1">The sequence shown here is derived from an EMBL/GenBank/DDBJ whole genome shotgun (WGS) entry which is preliminary data.</text>
</comment>
<evidence type="ECO:0000313" key="1">
    <source>
        <dbReference type="EMBL" id="MCY1075181.1"/>
    </source>
</evidence>